<comment type="caution">
    <text evidence="2">The sequence shown here is derived from an EMBL/GenBank/DDBJ whole genome shotgun (WGS) entry which is preliminary data.</text>
</comment>
<accession>A0A4D4MTH1</accession>
<reference evidence="2 3" key="1">
    <citation type="submission" date="2019-04" db="EMBL/GenBank/DDBJ databases">
        <title>Draft genome sequences of Streptomyces avermitilis ATCC 31267.</title>
        <authorList>
            <person name="Komaki H."/>
            <person name="Tamura T."/>
            <person name="Hosoyama A."/>
        </authorList>
    </citation>
    <scope>NUCLEOTIDE SEQUENCE [LARGE SCALE GENOMIC DNA]</scope>
    <source>
        <strain evidence="2 3">ATCC 31267</strain>
    </source>
</reference>
<protein>
    <submittedName>
        <fullName evidence="2">Uncharacterized protein</fullName>
    </submittedName>
</protein>
<proteinExistence type="predicted"/>
<sequence>MHHPQNLLIPRDGIRTEEGPKSYDEVVADLARSVGGLLGDDARANALLGAVVNPDVKARLEAAAGLGRSPLPHGRSSTRNSRTRPSGRP</sequence>
<evidence type="ECO:0000313" key="2">
    <source>
        <dbReference type="EMBL" id="GDY75433.1"/>
    </source>
</evidence>
<evidence type="ECO:0000313" key="3">
    <source>
        <dbReference type="Proteomes" id="UP000299211"/>
    </source>
</evidence>
<dbReference type="Proteomes" id="UP000299211">
    <property type="component" value="Unassembled WGS sequence"/>
</dbReference>
<feature type="region of interest" description="Disordered" evidence="1">
    <location>
        <begin position="63"/>
        <end position="89"/>
    </location>
</feature>
<organism evidence="2 3">
    <name type="scientific">Streptomyces avermitilis</name>
    <dbReference type="NCBI Taxonomy" id="33903"/>
    <lineage>
        <taxon>Bacteria</taxon>
        <taxon>Bacillati</taxon>
        <taxon>Actinomycetota</taxon>
        <taxon>Actinomycetes</taxon>
        <taxon>Kitasatosporales</taxon>
        <taxon>Streptomycetaceae</taxon>
        <taxon>Streptomyces</taxon>
    </lineage>
</organism>
<gene>
    <name evidence="2" type="ORF">SAV31267_049180</name>
</gene>
<evidence type="ECO:0000256" key="1">
    <source>
        <dbReference type="SAM" id="MobiDB-lite"/>
    </source>
</evidence>
<dbReference type="EMBL" id="BJHY01000001">
    <property type="protein sequence ID" value="GDY75433.1"/>
    <property type="molecule type" value="Genomic_DNA"/>
</dbReference>
<name>A0A4D4MTH1_STRAX</name>
<dbReference type="AlphaFoldDB" id="A0A4D4MTH1"/>